<dbReference type="AlphaFoldDB" id="A0AAW0CDB6"/>
<dbReference type="Proteomes" id="UP001362999">
    <property type="component" value="Unassembled WGS sequence"/>
</dbReference>
<keyword evidence="1" id="KW-0472">Membrane</keyword>
<organism evidence="2 3">
    <name type="scientific">Favolaschia claudopus</name>
    <dbReference type="NCBI Taxonomy" id="2862362"/>
    <lineage>
        <taxon>Eukaryota</taxon>
        <taxon>Fungi</taxon>
        <taxon>Dikarya</taxon>
        <taxon>Basidiomycota</taxon>
        <taxon>Agaricomycotina</taxon>
        <taxon>Agaricomycetes</taxon>
        <taxon>Agaricomycetidae</taxon>
        <taxon>Agaricales</taxon>
        <taxon>Marasmiineae</taxon>
        <taxon>Mycenaceae</taxon>
        <taxon>Favolaschia</taxon>
    </lineage>
</organism>
<proteinExistence type="predicted"/>
<comment type="caution">
    <text evidence="2">The sequence shown here is derived from an EMBL/GenBank/DDBJ whole genome shotgun (WGS) entry which is preliminary data.</text>
</comment>
<gene>
    <name evidence="2" type="ORF">R3P38DRAFT_2911188</name>
</gene>
<evidence type="ECO:0008006" key="4">
    <source>
        <dbReference type="Google" id="ProtNLM"/>
    </source>
</evidence>
<keyword evidence="1" id="KW-1133">Transmembrane helix</keyword>
<accession>A0AAW0CDB6</accession>
<protein>
    <recommendedName>
        <fullName evidence="4">Hydrophobin</fullName>
    </recommendedName>
</protein>
<evidence type="ECO:0000256" key="1">
    <source>
        <dbReference type="SAM" id="Phobius"/>
    </source>
</evidence>
<keyword evidence="3" id="KW-1185">Reference proteome</keyword>
<evidence type="ECO:0000313" key="2">
    <source>
        <dbReference type="EMBL" id="KAK7036267.1"/>
    </source>
</evidence>
<dbReference type="EMBL" id="JAWWNJ010000019">
    <property type="protein sequence ID" value="KAK7036267.1"/>
    <property type="molecule type" value="Genomic_DNA"/>
</dbReference>
<feature type="transmembrane region" description="Helical" evidence="1">
    <location>
        <begin position="125"/>
        <end position="144"/>
    </location>
</feature>
<name>A0AAW0CDB6_9AGAR</name>
<sequence>MSSSSSSIASSNGGSLSSGSATHASASSTLSSAFPPLPTGCANLHGATASAGFHGCVVGNATVLQICCSSVGSTPGFVNDTCGCPFNPPAFVGAVVDVQNFFACASTYSYSAGCFGLPASGAGRIVGWKAGVLVLGVSLLLGVVRA</sequence>
<reference evidence="2 3" key="1">
    <citation type="journal article" date="2024" name="J Genomics">
        <title>Draft genome sequencing and assembly of Favolaschia claudopus CIRM-BRFM 2984 isolated from oak limbs.</title>
        <authorList>
            <person name="Navarro D."/>
            <person name="Drula E."/>
            <person name="Chaduli D."/>
            <person name="Cazenave R."/>
            <person name="Ahrendt S."/>
            <person name="Wang J."/>
            <person name="Lipzen A."/>
            <person name="Daum C."/>
            <person name="Barry K."/>
            <person name="Grigoriev I.V."/>
            <person name="Favel A."/>
            <person name="Rosso M.N."/>
            <person name="Martin F."/>
        </authorList>
    </citation>
    <scope>NUCLEOTIDE SEQUENCE [LARGE SCALE GENOMIC DNA]</scope>
    <source>
        <strain evidence="2 3">CIRM-BRFM 2984</strain>
    </source>
</reference>
<keyword evidence="1" id="KW-0812">Transmembrane</keyword>
<evidence type="ECO:0000313" key="3">
    <source>
        <dbReference type="Proteomes" id="UP001362999"/>
    </source>
</evidence>